<comment type="caution">
    <text evidence="1">The sequence shown here is derived from an EMBL/GenBank/DDBJ whole genome shotgun (WGS) entry which is preliminary data.</text>
</comment>
<keyword evidence="2" id="KW-1185">Reference proteome</keyword>
<dbReference type="EMBL" id="JACSPW010000006">
    <property type="protein sequence ID" value="MBD8032959.1"/>
    <property type="molecule type" value="Genomic_DNA"/>
</dbReference>
<accession>A0ABR8XLY3</accession>
<dbReference type="Proteomes" id="UP000600565">
    <property type="component" value="Unassembled WGS sequence"/>
</dbReference>
<name>A0ABR8XLY3_9BACL</name>
<reference evidence="1 2" key="1">
    <citation type="submission" date="2020-08" db="EMBL/GenBank/DDBJ databases">
        <title>A Genomic Blueprint of the Chicken Gut Microbiome.</title>
        <authorList>
            <person name="Gilroy R."/>
            <person name="Ravi A."/>
            <person name="Getino M."/>
            <person name="Pursley I."/>
            <person name="Horton D.L."/>
            <person name="Alikhan N.-F."/>
            <person name="Baker D."/>
            <person name="Gharbi K."/>
            <person name="Hall N."/>
            <person name="Watson M."/>
            <person name="Adriaenssens E.M."/>
            <person name="Foster-Nyarko E."/>
            <person name="Jarju S."/>
            <person name="Secka A."/>
            <person name="Antonio M."/>
            <person name="Oren A."/>
            <person name="Chaudhuri R."/>
            <person name="La Ragione R.M."/>
            <person name="Hildebrand F."/>
            <person name="Pallen M.J."/>
        </authorList>
    </citation>
    <scope>NUCLEOTIDE SEQUENCE [LARGE SCALE GENOMIC DNA]</scope>
    <source>
        <strain evidence="1 2">Sa1YVA6</strain>
    </source>
</reference>
<evidence type="ECO:0000313" key="2">
    <source>
        <dbReference type="Proteomes" id="UP000600565"/>
    </source>
</evidence>
<organism evidence="1 2">
    <name type="scientific">Solibacillus merdavium</name>
    <dbReference type="NCBI Taxonomy" id="2762218"/>
    <lineage>
        <taxon>Bacteria</taxon>
        <taxon>Bacillati</taxon>
        <taxon>Bacillota</taxon>
        <taxon>Bacilli</taxon>
        <taxon>Bacillales</taxon>
        <taxon>Caryophanaceae</taxon>
        <taxon>Solibacillus</taxon>
    </lineage>
</organism>
<protein>
    <submittedName>
        <fullName evidence="1">Uncharacterized protein</fullName>
    </submittedName>
</protein>
<evidence type="ECO:0000313" key="1">
    <source>
        <dbReference type="EMBL" id="MBD8032959.1"/>
    </source>
</evidence>
<sequence length="117" mass="13487">MQFCNKDYGSFYYEPFAKTPSLLKKVIVETEQEMGELAMLILNMLQVNDFVDSRMLNKLGYQLDIYKNAYISKCGSTLVYLYRKPYFGEVVIAKEGNEQKHQENLNALFAAGYLVEG</sequence>
<gene>
    <name evidence="1" type="ORF">H9632_07750</name>
</gene>
<proteinExistence type="predicted"/>
<dbReference type="RefSeq" id="WP_225223738.1">
    <property type="nucleotide sequence ID" value="NZ_JACSPW010000006.1"/>
</dbReference>